<evidence type="ECO:0000313" key="1">
    <source>
        <dbReference type="EMBL" id="JAD52249.1"/>
    </source>
</evidence>
<protein>
    <submittedName>
        <fullName evidence="1">Uncharacterized protein</fullName>
    </submittedName>
</protein>
<reference evidence="1" key="1">
    <citation type="submission" date="2014-09" db="EMBL/GenBank/DDBJ databases">
        <authorList>
            <person name="Magalhaes I.L.F."/>
            <person name="Oliveira U."/>
            <person name="Santos F.R."/>
            <person name="Vidigal T.H.D.A."/>
            <person name="Brescovit A.D."/>
            <person name="Santos A.J."/>
        </authorList>
    </citation>
    <scope>NUCLEOTIDE SEQUENCE</scope>
    <source>
        <tissue evidence="1">Shoot tissue taken approximately 20 cm above the soil surface</tissue>
    </source>
</reference>
<name>A0A0A9AKM2_ARUDO</name>
<reference evidence="1" key="2">
    <citation type="journal article" date="2015" name="Data Brief">
        <title>Shoot transcriptome of the giant reed, Arundo donax.</title>
        <authorList>
            <person name="Barrero R.A."/>
            <person name="Guerrero F.D."/>
            <person name="Moolhuijzen P."/>
            <person name="Goolsby J.A."/>
            <person name="Tidwell J."/>
            <person name="Bellgard S.E."/>
            <person name="Bellgard M.I."/>
        </authorList>
    </citation>
    <scope>NUCLEOTIDE SEQUENCE</scope>
    <source>
        <tissue evidence="1">Shoot tissue taken approximately 20 cm above the soil surface</tissue>
    </source>
</reference>
<organism evidence="1">
    <name type="scientific">Arundo donax</name>
    <name type="common">Giant reed</name>
    <name type="synonym">Donax arundinaceus</name>
    <dbReference type="NCBI Taxonomy" id="35708"/>
    <lineage>
        <taxon>Eukaryota</taxon>
        <taxon>Viridiplantae</taxon>
        <taxon>Streptophyta</taxon>
        <taxon>Embryophyta</taxon>
        <taxon>Tracheophyta</taxon>
        <taxon>Spermatophyta</taxon>
        <taxon>Magnoliopsida</taxon>
        <taxon>Liliopsida</taxon>
        <taxon>Poales</taxon>
        <taxon>Poaceae</taxon>
        <taxon>PACMAD clade</taxon>
        <taxon>Arundinoideae</taxon>
        <taxon>Arundineae</taxon>
        <taxon>Arundo</taxon>
    </lineage>
</organism>
<proteinExistence type="predicted"/>
<accession>A0A0A9AKM2</accession>
<sequence>MVQQLPAKHLTTLRETQRCSNKPCHETTLESYSTYQKAQKLLDPINSKFVQMK</sequence>
<dbReference type="AlphaFoldDB" id="A0A0A9AKM2"/>
<dbReference type="EMBL" id="GBRH01245646">
    <property type="protein sequence ID" value="JAD52249.1"/>
    <property type="molecule type" value="Transcribed_RNA"/>
</dbReference>